<feature type="compositionally biased region" description="Basic and acidic residues" evidence="1">
    <location>
        <begin position="82"/>
        <end position="92"/>
    </location>
</feature>
<gene>
    <name evidence="2" type="ORF">GWI33_014046</name>
</gene>
<keyword evidence="3" id="KW-1185">Reference proteome</keyword>
<dbReference type="AlphaFoldDB" id="A0A834I5V4"/>
<accession>A0A834I5V4</accession>
<dbReference type="Proteomes" id="UP000625711">
    <property type="component" value="Unassembled WGS sequence"/>
</dbReference>
<dbReference type="EMBL" id="JAACXV010013530">
    <property type="protein sequence ID" value="KAF7273232.1"/>
    <property type="molecule type" value="Genomic_DNA"/>
</dbReference>
<organism evidence="2 3">
    <name type="scientific">Rhynchophorus ferrugineus</name>
    <name type="common">Red palm weevil</name>
    <name type="synonym">Curculio ferrugineus</name>
    <dbReference type="NCBI Taxonomy" id="354439"/>
    <lineage>
        <taxon>Eukaryota</taxon>
        <taxon>Metazoa</taxon>
        <taxon>Ecdysozoa</taxon>
        <taxon>Arthropoda</taxon>
        <taxon>Hexapoda</taxon>
        <taxon>Insecta</taxon>
        <taxon>Pterygota</taxon>
        <taxon>Neoptera</taxon>
        <taxon>Endopterygota</taxon>
        <taxon>Coleoptera</taxon>
        <taxon>Polyphaga</taxon>
        <taxon>Cucujiformia</taxon>
        <taxon>Curculionidae</taxon>
        <taxon>Dryophthorinae</taxon>
        <taxon>Rhynchophorus</taxon>
    </lineage>
</organism>
<reference evidence="2" key="1">
    <citation type="submission" date="2020-08" db="EMBL/GenBank/DDBJ databases">
        <title>Genome sequencing and assembly of the red palm weevil Rhynchophorus ferrugineus.</title>
        <authorList>
            <person name="Dias G.B."/>
            <person name="Bergman C.M."/>
            <person name="Manee M."/>
        </authorList>
    </citation>
    <scope>NUCLEOTIDE SEQUENCE</scope>
    <source>
        <strain evidence="2">AA-2017</strain>
        <tissue evidence="2">Whole larva</tissue>
    </source>
</reference>
<feature type="region of interest" description="Disordered" evidence="1">
    <location>
        <begin position="65"/>
        <end position="92"/>
    </location>
</feature>
<evidence type="ECO:0000313" key="2">
    <source>
        <dbReference type="EMBL" id="KAF7273232.1"/>
    </source>
</evidence>
<name>A0A834I5V4_RHYFE</name>
<comment type="caution">
    <text evidence="2">The sequence shown here is derived from an EMBL/GenBank/DDBJ whole genome shotgun (WGS) entry which is preliminary data.</text>
</comment>
<evidence type="ECO:0000256" key="1">
    <source>
        <dbReference type="SAM" id="MobiDB-lite"/>
    </source>
</evidence>
<proteinExistence type="predicted"/>
<sequence>MQPKEHFITQKRQVEIWPDPPLKPVDNNRRINENPFGWSPPRLNTGGKLQGGREPLLCYTKSCQLPTKPMGTASRGRSTRRRGGDGVWERGDGSVFRRSLTIRG</sequence>
<protein>
    <submittedName>
        <fullName evidence="2">Uncharacterized protein</fullName>
    </submittedName>
</protein>
<feature type="region of interest" description="Disordered" evidence="1">
    <location>
        <begin position="18"/>
        <end position="50"/>
    </location>
</feature>
<evidence type="ECO:0000313" key="3">
    <source>
        <dbReference type="Proteomes" id="UP000625711"/>
    </source>
</evidence>